<dbReference type="SUPFAM" id="SSF55729">
    <property type="entry name" value="Acyl-CoA N-acyltransferases (Nat)"/>
    <property type="match status" value="1"/>
</dbReference>
<organism evidence="2 3">
    <name type="scientific">Ilumatobacter fluminis</name>
    <dbReference type="NCBI Taxonomy" id="467091"/>
    <lineage>
        <taxon>Bacteria</taxon>
        <taxon>Bacillati</taxon>
        <taxon>Actinomycetota</taxon>
        <taxon>Acidimicrobiia</taxon>
        <taxon>Acidimicrobiales</taxon>
        <taxon>Ilumatobacteraceae</taxon>
        <taxon>Ilumatobacter</taxon>
    </lineage>
</organism>
<dbReference type="EMBL" id="SOAU01000001">
    <property type="protein sequence ID" value="TDT16445.1"/>
    <property type="molecule type" value="Genomic_DNA"/>
</dbReference>
<dbReference type="Pfam" id="PF00583">
    <property type="entry name" value="Acetyltransf_1"/>
    <property type="match status" value="1"/>
</dbReference>
<dbReference type="InterPro" id="IPR000182">
    <property type="entry name" value="GNAT_dom"/>
</dbReference>
<dbReference type="CDD" id="cd04301">
    <property type="entry name" value="NAT_SF"/>
    <property type="match status" value="1"/>
</dbReference>
<evidence type="ECO:0000259" key="1">
    <source>
        <dbReference type="PROSITE" id="PS51186"/>
    </source>
</evidence>
<proteinExistence type="predicted"/>
<name>A0A4R7HZA6_9ACTN</name>
<dbReference type="Proteomes" id="UP000294558">
    <property type="component" value="Unassembled WGS sequence"/>
</dbReference>
<feature type="domain" description="N-acetyltransferase" evidence="1">
    <location>
        <begin position="4"/>
        <end position="149"/>
    </location>
</feature>
<dbReference type="RefSeq" id="WP_166657504.1">
    <property type="nucleotide sequence ID" value="NZ_SOAU01000001.1"/>
</dbReference>
<gene>
    <name evidence="2" type="ORF">BDK89_2035</name>
</gene>
<dbReference type="AlphaFoldDB" id="A0A4R7HZA6"/>
<dbReference type="GO" id="GO:0016747">
    <property type="term" value="F:acyltransferase activity, transferring groups other than amino-acyl groups"/>
    <property type="evidence" value="ECO:0007669"/>
    <property type="project" value="InterPro"/>
</dbReference>
<evidence type="ECO:0000313" key="3">
    <source>
        <dbReference type="Proteomes" id="UP000294558"/>
    </source>
</evidence>
<accession>A0A4R7HZA6</accession>
<keyword evidence="2" id="KW-0687">Ribonucleoprotein</keyword>
<dbReference type="GO" id="GO:0005840">
    <property type="term" value="C:ribosome"/>
    <property type="evidence" value="ECO:0007669"/>
    <property type="project" value="UniProtKB-KW"/>
</dbReference>
<keyword evidence="3" id="KW-1185">Reference proteome</keyword>
<evidence type="ECO:0000313" key="2">
    <source>
        <dbReference type="EMBL" id="TDT16445.1"/>
    </source>
</evidence>
<sequence>MIDPVVRDAIPRDVPELVWLESTAREHLPGQRGGDLWLARHPAQSPAWPSVDAGDVVVGVIDDVSIGYLRFHVDVDVLYIDDVFVHPGAREVGFGDALLAAAIDRGVARGARRIEAEALPGDRDTKNLYERAAITAKRITLSAAIGDVD</sequence>
<comment type="caution">
    <text evidence="2">The sequence shown here is derived from an EMBL/GenBank/DDBJ whole genome shotgun (WGS) entry which is preliminary data.</text>
</comment>
<dbReference type="Gene3D" id="3.40.630.30">
    <property type="match status" value="1"/>
</dbReference>
<dbReference type="PROSITE" id="PS51186">
    <property type="entry name" value="GNAT"/>
    <property type="match status" value="1"/>
</dbReference>
<reference evidence="2 3" key="1">
    <citation type="submission" date="2019-03" db="EMBL/GenBank/DDBJ databases">
        <title>Sequencing the genomes of 1000 actinobacteria strains.</title>
        <authorList>
            <person name="Klenk H.-P."/>
        </authorList>
    </citation>
    <scope>NUCLEOTIDE SEQUENCE [LARGE SCALE GENOMIC DNA]</scope>
    <source>
        <strain evidence="2 3">DSM 18936</strain>
    </source>
</reference>
<protein>
    <submittedName>
        <fullName evidence="2">Ribosomal protein S18 acetylase RimI-like enzyme</fullName>
    </submittedName>
</protein>
<keyword evidence="2" id="KW-0689">Ribosomal protein</keyword>
<dbReference type="InterPro" id="IPR016181">
    <property type="entry name" value="Acyl_CoA_acyltransferase"/>
</dbReference>